<evidence type="ECO:0000256" key="1">
    <source>
        <dbReference type="SAM" id="Phobius"/>
    </source>
</evidence>
<feature type="transmembrane region" description="Helical" evidence="1">
    <location>
        <begin position="145"/>
        <end position="164"/>
    </location>
</feature>
<dbReference type="Proteomes" id="UP000199518">
    <property type="component" value="Unassembled WGS sequence"/>
</dbReference>
<evidence type="ECO:0000313" key="2">
    <source>
        <dbReference type="EMBL" id="SFJ68170.1"/>
    </source>
</evidence>
<keyword evidence="1" id="KW-0472">Membrane</keyword>
<keyword evidence="1" id="KW-0812">Transmembrane</keyword>
<dbReference type="RefSeq" id="WP_092057145.1">
    <property type="nucleotide sequence ID" value="NZ_FOQD01000029.1"/>
</dbReference>
<name>A0A1I3TC43_9PLAN</name>
<reference evidence="3" key="1">
    <citation type="submission" date="2016-10" db="EMBL/GenBank/DDBJ databases">
        <authorList>
            <person name="Varghese N."/>
            <person name="Submissions S."/>
        </authorList>
    </citation>
    <scope>NUCLEOTIDE SEQUENCE [LARGE SCALE GENOMIC DNA]</scope>
    <source>
        <strain evidence="3">DSM 26348</strain>
    </source>
</reference>
<dbReference type="AlphaFoldDB" id="A0A1I3TC43"/>
<dbReference type="EMBL" id="FOQD01000029">
    <property type="protein sequence ID" value="SFJ68170.1"/>
    <property type="molecule type" value="Genomic_DNA"/>
</dbReference>
<feature type="transmembrane region" description="Helical" evidence="1">
    <location>
        <begin position="31"/>
        <end position="52"/>
    </location>
</feature>
<keyword evidence="1" id="KW-1133">Transmembrane helix</keyword>
<feature type="transmembrane region" description="Helical" evidence="1">
    <location>
        <begin position="176"/>
        <end position="197"/>
    </location>
</feature>
<organism evidence="2 3">
    <name type="scientific">Planctomicrobium piriforme</name>
    <dbReference type="NCBI Taxonomy" id="1576369"/>
    <lineage>
        <taxon>Bacteria</taxon>
        <taxon>Pseudomonadati</taxon>
        <taxon>Planctomycetota</taxon>
        <taxon>Planctomycetia</taxon>
        <taxon>Planctomycetales</taxon>
        <taxon>Planctomycetaceae</taxon>
        <taxon>Planctomicrobium</taxon>
    </lineage>
</organism>
<keyword evidence="3" id="KW-1185">Reference proteome</keyword>
<feature type="transmembrane region" description="Helical" evidence="1">
    <location>
        <begin position="64"/>
        <end position="85"/>
    </location>
</feature>
<proteinExistence type="predicted"/>
<protein>
    <submittedName>
        <fullName evidence="2">Uncharacterized protein</fullName>
    </submittedName>
</protein>
<sequence length="331" mass="37800">MEPNSPTQHDELSPVPRTWPEVDSKIVSPEVWWALLAFTIFVPFGVTLSILVMRLKLVGFERTAGLVMGISFFVFGCCCLVVFILGRYRGQPFRHAADHVLPNIPREPAIQEEQISFGMVTHDFEETDRGYRLLPKPNLLQSRTWFFYGWMLLIVATMSLFFWCWPEAAFDLPRKFFLILLVTMISLTVAGVITYLYQIAAKELLTVDFDEQHDLCQITGPKLKIQFPLSSIIAVQICGACRKIGHQNDCSYLSAFELNLVWNEPQSSGCHLQRRTVLNQLKPAREFISLAVDLANSLNIPLLNHATPNDWKLESKRRKSRPYEKSGGYMG</sequence>
<evidence type="ECO:0000313" key="3">
    <source>
        <dbReference type="Proteomes" id="UP000199518"/>
    </source>
</evidence>
<gene>
    <name evidence="2" type="ORF">SAMN05421753_1293</name>
</gene>
<accession>A0A1I3TC43</accession>